<keyword evidence="3" id="KW-0786">Thiamine pyrophosphate</keyword>
<comment type="cofactor">
    <cofactor evidence="1">
        <name>thiamine diphosphate</name>
        <dbReference type="ChEBI" id="CHEBI:58937"/>
    </cofactor>
</comment>
<sequence length="268" mass="29862">MEIDALKEKARQVRRDIVQMVYDAKCGHPGGSLSAVELLCSLYYNAAKVNPKNPKDESRDRIIYSKGHACPALYAILGDLGFFPKSEFKKFRKLGGLLQGHSDIAVPGVEMSAGSLGMGLSFAHGMALARDIDRKNHYVYAFLGDGECQEGQVWEAAMTAGSMKTRNFIAIIDRNQIQNDDFVKKTKDLSPLVEKWKAFNWHTIKVENGHDFEEILSALEDAKKLDGPVAIIANTRKGYGVSFMELNPKFHGMAPSDEEFKKAMEELK</sequence>
<evidence type="ECO:0000259" key="4">
    <source>
        <dbReference type="Pfam" id="PF00456"/>
    </source>
</evidence>
<name>A0A832V2I7_9ARCH</name>
<gene>
    <name evidence="5" type="ORF">H1011_03300</name>
</gene>
<dbReference type="CDD" id="cd02012">
    <property type="entry name" value="TPP_TK"/>
    <property type="match status" value="1"/>
</dbReference>
<evidence type="ECO:0000313" key="5">
    <source>
        <dbReference type="EMBL" id="HIJ99816.1"/>
    </source>
</evidence>
<dbReference type="EMBL" id="DVAD01000015">
    <property type="protein sequence ID" value="HIJ99816.1"/>
    <property type="molecule type" value="Genomic_DNA"/>
</dbReference>
<evidence type="ECO:0000313" key="6">
    <source>
        <dbReference type="Proteomes" id="UP000604391"/>
    </source>
</evidence>
<reference evidence="5 6" key="1">
    <citation type="journal article" name="Nat. Commun.">
        <title>Undinarchaeota illuminate DPANN phylogeny and the impact of gene transfer on archaeal evolution.</title>
        <authorList>
            <person name="Dombrowski N."/>
            <person name="Williams T.A."/>
            <person name="Sun J."/>
            <person name="Woodcroft B.J."/>
            <person name="Lee J.H."/>
            <person name="Minh B.Q."/>
            <person name="Rinke C."/>
            <person name="Spang A."/>
        </authorList>
    </citation>
    <scope>NUCLEOTIDE SEQUENCE [LARGE SCALE GENOMIC DNA]</scope>
    <source>
        <strain evidence="5">MAG_bin17</strain>
    </source>
</reference>
<feature type="domain" description="Transketolase N-terminal" evidence="4">
    <location>
        <begin position="10"/>
        <end position="265"/>
    </location>
</feature>
<evidence type="ECO:0000256" key="3">
    <source>
        <dbReference type="ARBA" id="ARBA00023052"/>
    </source>
</evidence>
<dbReference type="Gene3D" id="3.40.50.970">
    <property type="match status" value="1"/>
</dbReference>
<dbReference type="PANTHER" id="PTHR47514:SF1">
    <property type="entry name" value="TRANSKETOLASE N-TERMINAL SECTION-RELATED"/>
    <property type="match status" value="1"/>
</dbReference>
<dbReference type="InterPro" id="IPR005474">
    <property type="entry name" value="Transketolase_N"/>
</dbReference>
<dbReference type="SUPFAM" id="SSF52518">
    <property type="entry name" value="Thiamin diphosphate-binding fold (THDP-binding)"/>
    <property type="match status" value="1"/>
</dbReference>
<comment type="similarity">
    <text evidence="2">Belongs to the transketolase family.</text>
</comment>
<proteinExistence type="inferred from homology"/>
<protein>
    <submittedName>
        <fullName evidence="5">Transketolase</fullName>
    </submittedName>
</protein>
<accession>A0A832V2I7</accession>
<dbReference type="Proteomes" id="UP000604391">
    <property type="component" value="Unassembled WGS sequence"/>
</dbReference>
<evidence type="ECO:0000256" key="1">
    <source>
        <dbReference type="ARBA" id="ARBA00001964"/>
    </source>
</evidence>
<comment type="caution">
    <text evidence="5">The sequence shown here is derived from an EMBL/GenBank/DDBJ whole genome shotgun (WGS) entry which is preliminary data.</text>
</comment>
<dbReference type="AlphaFoldDB" id="A0A832V2I7"/>
<dbReference type="Pfam" id="PF00456">
    <property type="entry name" value="Transketolase_N"/>
    <property type="match status" value="1"/>
</dbReference>
<dbReference type="GO" id="GO:0044272">
    <property type="term" value="P:sulfur compound biosynthetic process"/>
    <property type="evidence" value="ECO:0007669"/>
    <property type="project" value="UniProtKB-ARBA"/>
</dbReference>
<dbReference type="InterPro" id="IPR029061">
    <property type="entry name" value="THDP-binding"/>
</dbReference>
<organism evidence="5 6">
    <name type="scientific">Candidatus Undinarchaeum marinum</name>
    <dbReference type="NCBI Taxonomy" id="2756141"/>
    <lineage>
        <taxon>Archaea</taxon>
        <taxon>Candidatus Undinarchaeota</taxon>
        <taxon>Candidatus Undinarchaeia</taxon>
        <taxon>Candidatus Undinarchaeales</taxon>
        <taxon>Candidatus Undinarchaeaceae</taxon>
        <taxon>Candidatus Undinarchaeum</taxon>
    </lineage>
</organism>
<keyword evidence="6" id="KW-1185">Reference proteome</keyword>
<dbReference type="PANTHER" id="PTHR47514">
    <property type="entry name" value="TRANSKETOLASE N-TERMINAL SECTION-RELATED"/>
    <property type="match status" value="1"/>
</dbReference>
<evidence type="ECO:0000256" key="2">
    <source>
        <dbReference type="ARBA" id="ARBA00007131"/>
    </source>
</evidence>
<dbReference type="GO" id="GO:0006082">
    <property type="term" value="P:organic acid metabolic process"/>
    <property type="evidence" value="ECO:0007669"/>
    <property type="project" value="UniProtKB-ARBA"/>
</dbReference>